<evidence type="ECO:0000256" key="5">
    <source>
        <dbReference type="ARBA" id="ARBA00022723"/>
    </source>
</evidence>
<evidence type="ECO:0000256" key="7">
    <source>
        <dbReference type="ARBA" id="ARBA00023014"/>
    </source>
</evidence>
<evidence type="ECO:0000256" key="10">
    <source>
        <dbReference type="ARBA" id="ARBA00023157"/>
    </source>
</evidence>
<dbReference type="Proteomes" id="UP001589716">
    <property type="component" value="Unassembled WGS sequence"/>
</dbReference>
<dbReference type="Pfam" id="PF02467">
    <property type="entry name" value="Whib"/>
    <property type="match status" value="1"/>
</dbReference>
<comment type="caution">
    <text evidence="13">The sequence shown here is derived from an EMBL/GenBank/DDBJ whole genome shotgun (WGS) entry which is preliminary data.</text>
</comment>
<organism evidence="13 14">
    <name type="scientific">Streptomyces roseoviridis</name>
    <dbReference type="NCBI Taxonomy" id="67361"/>
    <lineage>
        <taxon>Bacteria</taxon>
        <taxon>Bacillati</taxon>
        <taxon>Actinomycetota</taxon>
        <taxon>Actinomycetes</taxon>
        <taxon>Kitasatosporales</taxon>
        <taxon>Streptomycetaceae</taxon>
        <taxon>Streptomyces</taxon>
    </lineage>
</organism>
<evidence type="ECO:0000259" key="12">
    <source>
        <dbReference type="PROSITE" id="PS51674"/>
    </source>
</evidence>
<comment type="subcellular location">
    <subcellularLocation>
        <location evidence="2">Cytoplasm</location>
    </subcellularLocation>
</comment>
<dbReference type="EMBL" id="JBHMCT010000058">
    <property type="protein sequence ID" value="MFB9558662.1"/>
    <property type="molecule type" value="Genomic_DNA"/>
</dbReference>
<evidence type="ECO:0000256" key="11">
    <source>
        <dbReference type="ARBA" id="ARBA00023163"/>
    </source>
</evidence>
<dbReference type="PROSITE" id="PS51674">
    <property type="entry name" value="4FE4S_WBL"/>
    <property type="match status" value="1"/>
</dbReference>
<dbReference type="PANTHER" id="PTHR38839:SF4">
    <property type="entry name" value="TRANSCRIPTIONAL REGULATOR WHIB"/>
    <property type="match status" value="1"/>
</dbReference>
<evidence type="ECO:0000256" key="2">
    <source>
        <dbReference type="ARBA" id="ARBA00004496"/>
    </source>
</evidence>
<accession>A0ABV5QYR2</accession>
<keyword evidence="9" id="KW-0238">DNA-binding</keyword>
<evidence type="ECO:0000313" key="14">
    <source>
        <dbReference type="Proteomes" id="UP001589716"/>
    </source>
</evidence>
<dbReference type="InterPro" id="IPR003482">
    <property type="entry name" value="Whib"/>
</dbReference>
<gene>
    <name evidence="13" type="ORF">ACFFTP_31340</name>
</gene>
<dbReference type="RefSeq" id="WP_382746291.1">
    <property type="nucleotide sequence ID" value="NZ_JBHMCT010000058.1"/>
</dbReference>
<dbReference type="InterPro" id="IPR034768">
    <property type="entry name" value="4FE4S_WBL"/>
</dbReference>
<keyword evidence="4" id="KW-0004">4Fe-4S</keyword>
<keyword evidence="7" id="KW-0411">Iron-sulfur</keyword>
<evidence type="ECO:0000256" key="8">
    <source>
        <dbReference type="ARBA" id="ARBA00023015"/>
    </source>
</evidence>
<keyword evidence="11" id="KW-0804">Transcription</keyword>
<dbReference type="PANTHER" id="PTHR38839">
    <property type="entry name" value="TRANSCRIPTIONAL REGULATOR WHID-RELATED"/>
    <property type="match status" value="1"/>
</dbReference>
<protein>
    <submittedName>
        <fullName evidence="13">WhiB family transcriptional regulator</fullName>
    </submittedName>
</protein>
<feature type="domain" description="4Fe-4S Wbl-type" evidence="12">
    <location>
        <begin position="26"/>
        <end position="87"/>
    </location>
</feature>
<evidence type="ECO:0000256" key="4">
    <source>
        <dbReference type="ARBA" id="ARBA00022485"/>
    </source>
</evidence>
<evidence type="ECO:0000256" key="1">
    <source>
        <dbReference type="ARBA" id="ARBA00001966"/>
    </source>
</evidence>
<evidence type="ECO:0000313" key="13">
    <source>
        <dbReference type="EMBL" id="MFB9558662.1"/>
    </source>
</evidence>
<evidence type="ECO:0000256" key="6">
    <source>
        <dbReference type="ARBA" id="ARBA00023004"/>
    </source>
</evidence>
<proteinExistence type="inferred from homology"/>
<keyword evidence="14" id="KW-1185">Reference proteome</keyword>
<keyword evidence="10" id="KW-1015">Disulfide bond</keyword>
<evidence type="ECO:0000256" key="9">
    <source>
        <dbReference type="ARBA" id="ARBA00023125"/>
    </source>
</evidence>
<keyword evidence="8" id="KW-0805">Transcription regulation</keyword>
<reference evidence="13 14" key="1">
    <citation type="submission" date="2024-09" db="EMBL/GenBank/DDBJ databases">
        <authorList>
            <person name="Sun Q."/>
            <person name="Mori K."/>
        </authorList>
    </citation>
    <scope>NUCLEOTIDE SEQUENCE [LARGE SCALE GENOMIC DNA]</scope>
    <source>
        <strain evidence="13 14">JCM 4414</strain>
    </source>
</reference>
<keyword evidence="6" id="KW-0408">Iron</keyword>
<comment type="similarity">
    <text evidence="3">Belongs to the WhiB family.</text>
</comment>
<evidence type="ECO:0000256" key="3">
    <source>
        <dbReference type="ARBA" id="ARBA00006597"/>
    </source>
</evidence>
<sequence length="224" mass="24433">MNTLTCRPITPAVSAELDDRWQDSAACLSVGGDAFFADTVRGEKAARRVCTGCPVIGVCLLDARTRESAAKERWGVAGGLSAEQRLALSWEERLHHHFPAPAVAQELLAPWWAGELRRLHRSGRTPDDIAQDLAGSVRPDAVTVRLALWWLGESGTRVRSRQDGESGTETERITELYGPVVKRMRSMGAARRDVAAYLGVNTGYAERIITRLAAVARDQEGIAA</sequence>
<comment type="cofactor">
    <cofactor evidence="1">
        <name>[4Fe-4S] cluster</name>
        <dbReference type="ChEBI" id="CHEBI:49883"/>
    </cofactor>
</comment>
<name>A0ABV5QYR2_9ACTN</name>
<keyword evidence="5" id="KW-0479">Metal-binding</keyword>